<dbReference type="PANTHER" id="PTHR43201:SF32">
    <property type="entry name" value="2-SUCCINYLBENZOATE--COA LIGASE, CHLOROPLASTIC_PEROXISOMAL"/>
    <property type="match status" value="1"/>
</dbReference>
<evidence type="ECO:0000259" key="1">
    <source>
        <dbReference type="Pfam" id="PF00501"/>
    </source>
</evidence>
<dbReference type="EMBL" id="RJKX01000013">
    <property type="protein sequence ID" value="ROQ00115.1"/>
    <property type="molecule type" value="Genomic_DNA"/>
</dbReference>
<proteinExistence type="predicted"/>
<dbReference type="CDD" id="cd04433">
    <property type="entry name" value="AFD_class_I"/>
    <property type="match status" value="1"/>
</dbReference>
<dbReference type="Gene3D" id="3.30.300.30">
    <property type="match status" value="1"/>
</dbReference>
<dbReference type="PANTHER" id="PTHR43201">
    <property type="entry name" value="ACYL-COA SYNTHETASE"/>
    <property type="match status" value="1"/>
</dbReference>
<dbReference type="Gene3D" id="3.40.50.12780">
    <property type="entry name" value="N-terminal domain of ligase-like"/>
    <property type="match status" value="1"/>
</dbReference>
<dbReference type="InterPro" id="IPR025110">
    <property type="entry name" value="AMP-bd_C"/>
</dbReference>
<comment type="caution">
    <text evidence="3">The sequence shown here is derived from an EMBL/GenBank/DDBJ whole genome shotgun (WGS) entry which is preliminary data.</text>
</comment>
<protein>
    <submittedName>
        <fullName evidence="3">Long-chain acyl-CoA synthetase</fullName>
    </submittedName>
</protein>
<accession>A0A3N1MAM8</accession>
<dbReference type="InterPro" id="IPR020845">
    <property type="entry name" value="AMP-binding_CS"/>
</dbReference>
<feature type="domain" description="AMP-dependent synthetase/ligase" evidence="1">
    <location>
        <begin position="10"/>
        <end position="351"/>
    </location>
</feature>
<dbReference type="InterPro" id="IPR042099">
    <property type="entry name" value="ANL_N_sf"/>
</dbReference>
<dbReference type="InterPro" id="IPR000873">
    <property type="entry name" value="AMP-dep_synth/lig_dom"/>
</dbReference>
<dbReference type="OrthoDB" id="9770470at2"/>
<feature type="domain" description="AMP-binding enzyme C-terminal" evidence="2">
    <location>
        <begin position="401"/>
        <end position="474"/>
    </location>
</feature>
<gene>
    <name evidence="3" type="ORF">EDC65_1911</name>
</gene>
<evidence type="ECO:0000259" key="2">
    <source>
        <dbReference type="Pfam" id="PF13193"/>
    </source>
</evidence>
<evidence type="ECO:0000313" key="3">
    <source>
        <dbReference type="EMBL" id="ROQ00115.1"/>
    </source>
</evidence>
<keyword evidence="4" id="KW-1185">Reference proteome</keyword>
<dbReference type="SUPFAM" id="SSF56801">
    <property type="entry name" value="Acetyl-CoA synthetase-like"/>
    <property type="match status" value="1"/>
</dbReference>
<reference evidence="3 4" key="1">
    <citation type="submission" date="2018-11" db="EMBL/GenBank/DDBJ databases">
        <title>Genomic Encyclopedia of Type Strains, Phase IV (KMG-IV): sequencing the most valuable type-strain genomes for metagenomic binning, comparative biology and taxonomic classification.</title>
        <authorList>
            <person name="Goeker M."/>
        </authorList>
    </citation>
    <scope>NUCLEOTIDE SEQUENCE [LARGE SCALE GENOMIC DNA]</scope>
    <source>
        <strain evidence="3 4">DSM 5900</strain>
    </source>
</reference>
<name>A0A3N1MAM8_9PROT</name>
<dbReference type="Proteomes" id="UP000278222">
    <property type="component" value="Unassembled WGS sequence"/>
</dbReference>
<dbReference type="InterPro" id="IPR045851">
    <property type="entry name" value="AMP-bd_C_sf"/>
</dbReference>
<dbReference type="RefSeq" id="WP_123689430.1">
    <property type="nucleotide sequence ID" value="NZ_AP019700.1"/>
</dbReference>
<dbReference type="Pfam" id="PF13193">
    <property type="entry name" value="AMP-binding_C"/>
    <property type="match status" value="1"/>
</dbReference>
<dbReference type="AlphaFoldDB" id="A0A3N1MAM8"/>
<dbReference type="GO" id="GO:0006631">
    <property type="term" value="P:fatty acid metabolic process"/>
    <property type="evidence" value="ECO:0007669"/>
    <property type="project" value="TreeGrafter"/>
</dbReference>
<evidence type="ECO:0000313" key="4">
    <source>
        <dbReference type="Proteomes" id="UP000278222"/>
    </source>
</evidence>
<dbReference type="GO" id="GO:0031956">
    <property type="term" value="F:medium-chain fatty acid-CoA ligase activity"/>
    <property type="evidence" value="ECO:0007669"/>
    <property type="project" value="TreeGrafter"/>
</dbReference>
<dbReference type="PROSITE" id="PS00455">
    <property type="entry name" value="AMP_BINDING"/>
    <property type="match status" value="1"/>
</dbReference>
<dbReference type="Pfam" id="PF00501">
    <property type="entry name" value="AMP-binding"/>
    <property type="match status" value="1"/>
</dbReference>
<sequence>MANYLEGILDHAARRPRAPALILPDRTIDFAGLARSMAGVSIGLAAHGLPPGAVVAIATRSPAATFRAILGTILGGHVAMPLDLKAGPAALFEIAARTGASAALVEGQGGTLAGRPAIDLDSLPASGDAEACRHPGGAHLAQVTITSGTTGPSKAAPATHAQMLERTRSLEGLLALGPDDRFLPVIDLSFGLSRHAAIRMLDVGGAVVLHPLPGSAADLMALLRDQRVTYMAITPGHAHVMLEAVEALGPGDGPALPGVRVLSISGAHVPADMRAEIRRRLTPGLHVSYGSNETGHVAHAGPAELDRAPDTVGRPLPGIAVEVVDDRGRPLPAGTIGEIRVRSRQISQAYLGDAAATARGFRADGFHMGDTGHFDAGGHLFLTGRVDDRINVGGQKVYPFEVEAVLRSHPAVADAVVFGMPAPRYSEIVVAVVVLRGDVAVADLHAYCRGRLPRAKVPRRIFKFAELPRNETGKVMVRALRDRLALPGG</sequence>
<organism evidence="3 4">
    <name type="scientific">Stella humosa</name>
    <dbReference type="NCBI Taxonomy" id="94"/>
    <lineage>
        <taxon>Bacteria</taxon>
        <taxon>Pseudomonadati</taxon>
        <taxon>Pseudomonadota</taxon>
        <taxon>Alphaproteobacteria</taxon>
        <taxon>Rhodospirillales</taxon>
        <taxon>Stellaceae</taxon>
        <taxon>Stella</taxon>
    </lineage>
</organism>